<dbReference type="EMBL" id="PFBC01000044">
    <property type="protein sequence ID" value="PIR87787.1"/>
    <property type="molecule type" value="Genomic_DNA"/>
</dbReference>
<dbReference type="AlphaFoldDB" id="A0A2H0UMY8"/>
<dbReference type="PANTHER" id="PTHR36844:SF1">
    <property type="entry name" value="PROTEASE PRSW"/>
    <property type="match status" value="1"/>
</dbReference>
<evidence type="ECO:0000313" key="3">
    <source>
        <dbReference type="Proteomes" id="UP000230903"/>
    </source>
</evidence>
<name>A0A2H0UMY8_9BACT</name>
<feature type="transmembrane region" description="Helical" evidence="1">
    <location>
        <begin position="73"/>
        <end position="94"/>
    </location>
</feature>
<keyword evidence="1" id="KW-1133">Transmembrane helix</keyword>
<evidence type="ECO:0000313" key="2">
    <source>
        <dbReference type="EMBL" id="PIR87787.1"/>
    </source>
</evidence>
<accession>A0A2H0UMY8</accession>
<feature type="transmembrane region" description="Helical" evidence="1">
    <location>
        <begin position="6"/>
        <end position="25"/>
    </location>
</feature>
<gene>
    <name evidence="2" type="ORF">COU10_02855</name>
</gene>
<evidence type="ECO:0008006" key="4">
    <source>
        <dbReference type="Google" id="ProtNLM"/>
    </source>
</evidence>
<feature type="transmembrane region" description="Helical" evidence="1">
    <location>
        <begin position="106"/>
        <end position="127"/>
    </location>
</feature>
<sequence length="238" mass="26990">MTLNVAGVILLGFLPTIIWLTFFNFQHRRHPMPFHMMLYALILGSAVTFLALFVQFYLDKHLYPAGFFREHPFVITLFAGVEEILKFLAVFLLIRPNKHFREPIDAMRYLIIVGLGFAMVENIASLFNYGGAIETIFSSGRAFEIATFRFLGATLLHCLVGATLGYHWAIGLLRKKSLGLHISVGLLLAILLHAVFNYLIMKTGPLSWTIVYLSAFMFFVLVDFEEIKAVDIDPPQLT</sequence>
<dbReference type="InterPro" id="IPR026898">
    <property type="entry name" value="PrsW"/>
</dbReference>
<dbReference type="PANTHER" id="PTHR36844">
    <property type="entry name" value="PROTEASE PRSW"/>
    <property type="match status" value="1"/>
</dbReference>
<feature type="transmembrane region" description="Helical" evidence="1">
    <location>
        <begin position="147"/>
        <end position="166"/>
    </location>
</feature>
<proteinExistence type="predicted"/>
<dbReference type="Pfam" id="PF13367">
    <property type="entry name" value="PrsW-protease"/>
    <property type="match status" value="1"/>
</dbReference>
<keyword evidence="1" id="KW-0812">Transmembrane</keyword>
<dbReference type="Proteomes" id="UP000230903">
    <property type="component" value="Unassembled WGS sequence"/>
</dbReference>
<feature type="transmembrane region" description="Helical" evidence="1">
    <location>
        <begin position="206"/>
        <end position="224"/>
    </location>
</feature>
<evidence type="ECO:0000256" key="1">
    <source>
        <dbReference type="SAM" id="Phobius"/>
    </source>
</evidence>
<feature type="transmembrane region" description="Helical" evidence="1">
    <location>
        <begin position="178"/>
        <end position="200"/>
    </location>
</feature>
<feature type="transmembrane region" description="Helical" evidence="1">
    <location>
        <begin position="37"/>
        <end position="58"/>
    </location>
</feature>
<protein>
    <recommendedName>
        <fullName evidence="4">Protease PrsW</fullName>
    </recommendedName>
</protein>
<keyword evidence="1" id="KW-0472">Membrane</keyword>
<organism evidence="2 3">
    <name type="scientific">Candidatus Harrisonbacteria bacterium CG10_big_fil_rev_8_21_14_0_10_45_28</name>
    <dbReference type="NCBI Taxonomy" id="1974586"/>
    <lineage>
        <taxon>Bacteria</taxon>
        <taxon>Candidatus Harrisoniibacteriota</taxon>
    </lineage>
</organism>
<reference evidence="3" key="1">
    <citation type="submission" date="2017-09" db="EMBL/GenBank/DDBJ databases">
        <title>Depth-based differentiation of microbial function through sediment-hosted aquifers and enrichment of novel symbionts in the deep terrestrial subsurface.</title>
        <authorList>
            <person name="Probst A.J."/>
            <person name="Ladd B."/>
            <person name="Jarett J.K."/>
            <person name="Geller-Mcgrath D.E."/>
            <person name="Sieber C.M.K."/>
            <person name="Emerson J.B."/>
            <person name="Anantharaman K."/>
            <person name="Thomas B.C."/>
            <person name="Malmstrom R."/>
            <person name="Stieglmeier M."/>
            <person name="Klingl A."/>
            <person name="Woyke T."/>
            <person name="Ryan C.M."/>
            <person name="Banfield J.F."/>
        </authorList>
    </citation>
    <scope>NUCLEOTIDE SEQUENCE [LARGE SCALE GENOMIC DNA]</scope>
</reference>
<comment type="caution">
    <text evidence="2">The sequence shown here is derived from an EMBL/GenBank/DDBJ whole genome shotgun (WGS) entry which is preliminary data.</text>
</comment>
<dbReference type="GO" id="GO:0008233">
    <property type="term" value="F:peptidase activity"/>
    <property type="evidence" value="ECO:0007669"/>
    <property type="project" value="InterPro"/>
</dbReference>